<comment type="caution">
    <text evidence="1">The sequence shown here is derived from an EMBL/GenBank/DDBJ whole genome shotgun (WGS) entry which is preliminary data.</text>
</comment>
<name>A0A1F5CAL0_9BACT</name>
<proteinExistence type="predicted"/>
<dbReference type="AlphaFoldDB" id="A0A1F5CAL0"/>
<dbReference type="EMBL" id="MEYV01000017">
    <property type="protein sequence ID" value="OGD39865.1"/>
    <property type="molecule type" value="Genomic_DNA"/>
</dbReference>
<accession>A0A1F5CAL0</accession>
<dbReference type="Proteomes" id="UP000177197">
    <property type="component" value="Unassembled WGS sequence"/>
</dbReference>
<organism evidence="1 2">
    <name type="scientific">Candidatus Azambacteria bacterium RIFCSPLOWO2_02_FULL_44_14</name>
    <dbReference type="NCBI Taxonomy" id="1797306"/>
    <lineage>
        <taxon>Bacteria</taxon>
        <taxon>Candidatus Azamiibacteriota</taxon>
    </lineage>
</organism>
<gene>
    <name evidence="1" type="ORF">A3I30_00465</name>
</gene>
<sequence length="68" mass="7856">MLRSNKFYQIILFLGEKSNKNQLSLMFILFGSARFTHLEPPFGRFPATFLPVRSLGEGGSPFKIVNYW</sequence>
<evidence type="ECO:0000313" key="2">
    <source>
        <dbReference type="Proteomes" id="UP000177197"/>
    </source>
</evidence>
<reference evidence="1 2" key="1">
    <citation type="journal article" date="2016" name="Nat. Commun.">
        <title>Thousands of microbial genomes shed light on interconnected biogeochemical processes in an aquifer system.</title>
        <authorList>
            <person name="Anantharaman K."/>
            <person name="Brown C.T."/>
            <person name="Hug L.A."/>
            <person name="Sharon I."/>
            <person name="Castelle C.J."/>
            <person name="Probst A.J."/>
            <person name="Thomas B.C."/>
            <person name="Singh A."/>
            <person name="Wilkins M.J."/>
            <person name="Karaoz U."/>
            <person name="Brodie E.L."/>
            <person name="Williams K.H."/>
            <person name="Hubbard S.S."/>
            <person name="Banfield J.F."/>
        </authorList>
    </citation>
    <scope>NUCLEOTIDE SEQUENCE [LARGE SCALE GENOMIC DNA]</scope>
</reference>
<evidence type="ECO:0000313" key="1">
    <source>
        <dbReference type="EMBL" id="OGD39865.1"/>
    </source>
</evidence>
<protein>
    <submittedName>
        <fullName evidence="1">Uncharacterized protein</fullName>
    </submittedName>
</protein>